<evidence type="ECO:0000313" key="5">
    <source>
        <dbReference type="EMBL" id="TLQ19444.1"/>
    </source>
</evidence>
<feature type="compositionally biased region" description="Basic residues" evidence="2">
    <location>
        <begin position="645"/>
        <end position="698"/>
    </location>
</feature>
<feature type="compositionally biased region" description="Basic and acidic residues" evidence="2">
    <location>
        <begin position="292"/>
        <end position="302"/>
    </location>
</feature>
<dbReference type="InterPro" id="IPR009459">
    <property type="entry name" value="MucBP_dom"/>
</dbReference>
<dbReference type="Gene3D" id="3.10.20.320">
    <property type="entry name" value="Putative peptidoglycan bound protein (lpxtg motif)"/>
    <property type="match status" value="2"/>
</dbReference>
<sequence>MEVFSLKKLLLFSVGLMSLMTPAVSHAAEAPQQRVVVTDEGAKTWSVMIAARLNSKNSDGNREQNFIEHEPLTGHEGSSILYEVEPVEGYIPRLTQIKYTQADSKKGIYYVEYDGKQATLTVRFVDETGTIIKDDLLLNHLPLTVGGSYKVDLPTIPGYISKNGPRLVNKISSVSEVVEAHYQKVNPKAISPEKPATATPQAPKLATPKPEALKPTNPKVGTSESGLKKTDETIDSKVAKTDQNSQEKPTTSTKAMSPQPETKKSVSADKPESTSGVTVSHDQKAVVVDAHQPSRELTKDAEAGQLAVNPESSSLSKQAVQAGITDKDGHSSESAIKNGKVSHSDQTVSPSKTDGVKTGETPQDSKQGKILAQKSGKDSGENKTQNKPETVGSQTDDKKKDPATLPAQKPQSTGQDLKQPVENGADQPVTSPNADREQGVAKSGHQKSKTNKNKKSHQHKHQAAKNTKDNKNTASQPKKFLVQAVDETGAEIYSKSMNTTAEKLQHENFELFGYDLEKTTLDNDQNRHVLHYRRKAVTLKVRAVDESGAALATTQLTGKFGNSLSYTAQVIPGYHVVGNPGGIVKLDSLFPADVTIRYAKDHVESVKPVPAANSQTTAISNPPAASQTLADNGSKDAERVNVKKNSAHKRTAKSTKTKKHHVKKNGHKRAKQGRRLKRHHGRSLNRRHQSRTHRRAGRQHSVARLPQTGDAGTKKSQMIGLGLLLALVGPKIARKF</sequence>
<evidence type="ECO:0000256" key="2">
    <source>
        <dbReference type="SAM" id="MobiDB-lite"/>
    </source>
</evidence>
<protein>
    <submittedName>
        <fullName evidence="5">LPXTG cell wall anchor domain-containing protein</fullName>
    </submittedName>
</protein>
<dbReference type="NCBIfam" id="TIGR01167">
    <property type="entry name" value="LPXTG_anchor"/>
    <property type="match status" value="1"/>
</dbReference>
<organism evidence="5 6">
    <name type="scientific">Lentilactobacillus parafarraginis</name>
    <dbReference type="NCBI Taxonomy" id="390842"/>
    <lineage>
        <taxon>Bacteria</taxon>
        <taxon>Bacillati</taxon>
        <taxon>Bacillota</taxon>
        <taxon>Bacilli</taxon>
        <taxon>Lactobacillales</taxon>
        <taxon>Lactobacillaceae</taxon>
        <taxon>Lentilactobacillus</taxon>
    </lineage>
</organism>
<evidence type="ECO:0000256" key="3">
    <source>
        <dbReference type="SAM" id="SignalP"/>
    </source>
</evidence>
<feature type="compositionally biased region" description="Basic residues" evidence="2">
    <location>
        <begin position="444"/>
        <end position="463"/>
    </location>
</feature>
<gene>
    <name evidence="5" type="ORF">FEZ41_06890</name>
</gene>
<feature type="compositionally biased region" description="Polar residues" evidence="2">
    <location>
        <begin position="310"/>
        <end position="319"/>
    </location>
</feature>
<feature type="compositionally biased region" description="Polar residues" evidence="2">
    <location>
        <begin position="612"/>
        <end position="631"/>
    </location>
</feature>
<feature type="compositionally biased region" description="Polar residues" evidence="2">
    <location>
        <begin position="241"/>
        <end position="260"/>
    </location>
</feature>
<reference evidence="5 6" key="1">
    <citation type="submission" date="2019-05" db="EMBL/GenBank/DDBJ databases">
        <title>The metagenome of a microbial culture collection derived from dairy environment covers the genomic content of the human microbiome.</title>
        <authorList>
            <person name="Roder T."/>
            <person name="Wuthrich D."/>
            <person name="Sattari Z."/>
            <person name="Von Ah U."/>
            <person name="Bar C."/>
            <person name="Ronchi F."/>
            <person name="Macpherson A.J."/>
            <person name="Ganal-Vonarburg S.C."/>
            <person name="Bruggmann R."/>
            <person name="Vergeres G."/>
        </authorList>
    </citation>
    <scope>NUCLEOTIDE SEQUENCE [LARGE SCALE GENOMIC DNA]</scope>
    <source>
        <strain evidence="5 6">FAM 1079</strain>
    </source>
</reference>
<dbReference type="Proteomes" id="UP000305100">
    <property type="component" value="Unassembled WGS sequence"/>
</dbReference>
<feature type="domain" description="MucBP" evidence="4">
    <location>
        <begin position="120"/>
        <end position="162"/>
    </location>
</feature>
<feature type="signal peptide" evidence="3">
    <location>
        <begin position="1"/>
        <end position="27"/>
    </location>
</feature>
<evidence type="ECO:0000313" key="6">
    <source>
        <dbReference type="Proteomes" id="UP000305100"/>
    </source>
</evidence>
<dbReference type="OrthoDB" id="2329624at2"/>
<dbReference type="EMBL" id="VBSX01000013">
    <property type="protein sequence ID" value="TLQ19444.1"/>
    <property type="molecule type" value="Genomic_DNA"/>
</dbReference>
<feature type="domain" description="MucBP" evidence="4">
    <location>
        <begin position="541"/>
        <end position="581"/>
    </location>
</feature>
<proteinExistence type="predicted"/>
<feature type="compositionally biased region" description="Basic and acidic residues" evidence="2">
    <location>
        <begin position="261"/>
        <end position="272"/>
    </location>
</feature>
<feature type="compositionally biased region" description="Basic and acidic residues" evidence="2">
    <location>
        <begin position="375"/>
        <end position="386"/>
    </location>
</feature>
<dbReference type="Pfam" id="PF06458">
    <property type="entry name" value="MucBP"/>
    <property type="match status" value="2"/>
</dbReference>
<accession>A0A5R9CV34</accession>
<feature type="region of interest" description="Disordered" evidence="2">
    <location>
        <begin position="188"/>
        <end position="477"/>
    </location>
</feature>
<name>A0A5R9CV34_9LACO</name>
<comment type="caution">
    <text evidence="5">The sequence shown here is derived from an EMBL/GenBank/DDBJ whole genome shotgun (WGS) entry which is preliminary data.</text>
</comment>
<evidence type="ECO:0000256" key="1">
    <source>
        <dbReference type="ARBA" id="ARBA00022737"/>
    </source>
</evidence>
<keyword evidence="1" id="KW-0677">Repeat</keyword>
<feature type="chain" id="PRO_5024371046" evidence="3">
    <location>
        <begin position="28"/>
        <end position="736"/>
    </location>
</feature>
<keyword evidence="3" id="KW-0732">Signal</keyword>
<feature type="compositionally biased region" description="Basic and acidic residues" evidence="2">
    <location>
        <begin position="226"/>
        <end position="240"/>
    </location>
</feature>
<evidence type="ECO:0000259" key="4">
    <source>
        <dbReference type="Pfam" id="PF06458"/>
    </source>
</evidence>
<dbReference type="AlphaFoldDB" id="A0A5R9CV34"/>
<feature type="region of interest" description="Disordered" evidence="2">
    <location>
        <begin position="607"/>
        <end position="715"/>
    </location>
</feature>